<evidence type="ECO:0000313" key="3">
    <source>
        <dbReference type="Proteomes" id="UP000515512"/>
    </source>
</evidence>
<protein>
    <submittedName>
        <fullName evidence="2">YbdD/YjiX family protein</fullName>
    </submittedName>
</protein>
<gene>
    <name evidence="2" type="ORF">H0264_11210</name>
</gene>
<sequence>MNNPTVPPTAGPLRSAGRAVARAVRAVIWWFNAILGGGDYQRYVQHQRLHHPGAPIPSEREYWKQRHDAADRNPSNRCC</sequence>
<keyword evidence="3" id="KW-1185">Reference proteome</keyword>
<dbReference type="Proteomes" id="UP000515512">
    <property type="component" value="Chromosome"/>
</dbReference>
<organism evidence="2 3">
    <name type="scientific">Nocardia huaxiensis</name>
    <dbReference type="NCBI Taxonomy" id="2755382"/>
    <lineage>
        <taxon>Bacteria</taxon>
        <taxon>Bacillati</taxon>
        <taxon>Actinomycetota</taxon>
        <taxon>Actinomycetes</taxon>
        <taxon>Mycobacteriales</taxon>
        <taxon>Nocardiaceae</taxon>
        <taxon>Nocardia</taxon>
    </lineage>
</organism>
<accession>A0A7D6ZFY7</accession>
<reference evidence="2 3" key="1">
    <citation type="submission" date="2020-07" db="EMBL/GenBank/DDBJ databases">
        <authorList>
            <person name="Zhuang K."/>
            <person name="Ran Y."/>
        </authorList>
    </citation>
    <scope>NUCLEOTIDE SEQUENCE [LARGE SCALE GENOMIC DNA]</scope>
    <source>
        <strain evidence="2 3">WCH-YHL-001</strain>
    </source>
</reference>
<dbReference type="InterPro" id="IPR007423">
    <property type="entry name" value="Sel_put"/>
</dbReference>
<dbReference type="KEGG" id="nhu:H0264_11210"/>
<dbReference type="EMBL" id="CP059399">
    <property type="protein sequence ID" value="QLY32738.1"/>
    <property type="molecule type" value="Genomic_DNA"/>
</dbReference>
<feature type="region of interest" description="Disordered" evidence="1">
    <location>
        <begin position="54"/>
        <end position="79"/>
    </location>
</feature>
<name>A0A7D6ZFY7_9NOCA</name>
<evidence type="ECO:0000313" key="2">
    <source>
        <dbReference type="EMBL" id="QLY32738.1"/>
    </source>
</evidence>
<dbReference type="Pfam" id="PF04328">
    <property type="entry name" value="Sel_put"/>
    <property type="match status" value="1"/>
</dbReference>
<dbReference type="AlphaFoldDB" id="A0A7D6ZFY7"/>
<evidence type="ECO:0000256" key="1">
    <source>
        <dbReference type="SAM" id="MobiDB-lite"/>
    </source>
</evidence>
<proteinExistence type="predicted"/>
<feature type="compositionally biased region" description="Basic and acidic residues" evidence="1">
    <location>
        <begin position="58"/>
        <end position="71"/>
    </location>
</feature>